<keyword evidence="7" id="KW-1185">Reference proteome</keyword>
<gene>
    <name evidence="6" type="ORF">WJX75_000781</name>
</gene>
<proteinExistence type="predicted"/>
<feature type="domain" description="Glycoside hydrolase family 2 immunoglobulin-like beta-sandwich" evidence="4">
    <location>
        <begin position="315"/>
        <end position="359"/>
    </location>
</feature>
<reference evidence="6 7" key="1">
    <citation type="journal article" date="2024" name="Nat. Commun.">
        <title>Phylogenomics reveals the evolutionary origins of lichenization in chlorophyte algae.</title>
        <authorList>
            <person name="Puginier C."/>
            <person name="Libourel C."/>
            <person name="Otte J."/>
            <person name="Skaloud P."/>
            <person name="Haon M."/>
            <person name="Grisel S."/>
            <person name="Petersen M."/>
            <person name="Berrin J.G."/>
            <person name="Delaux P.M."/>
            <person name="Dal Grande F."/>
            <person name="Keller J."/>
        </authorList>
    </citation>
    <scope>NUCLEOTIDE SEQUENCE [LARGE SCALE GENOMIC DNA]</scope>
    <source>
        <strain evidence="6 7">SAG 216-7</strain>
    </source>
</reference>
<evidence type="ECO:0000259" key="4">
    <source>
        <dbReference type="Pfam" id="PF00703"/>
    </source>
</evidence>
<evidence type="ECO:0000313" key="6">
    <source>
        <dbReference type="EMBL" id="KAK9906374.1"/>
    </source>
</evidence>
<name>A0ABR2YIQ2_9CHLO</name>
<dbReference type="SUPFAM" id="SSF49785">
    <property type="entry name" value="Galactose-binding domain-like"/>
    <property type="match status" value="1"/>
</dbReference>
<dbReference type="Gene3D" id="2.60.120.260">
    <property type="entry name" value="Galactose-binding domain-like"/>
    <property type="match status" value="1"/>
</dbReference>
<keyword evidence="2" id="KW-0326">Glycosidase</keyword>
<dbReference type="EMBL" id="JALJOT010000010">
    <property type="protein sequence ID" value="KAK9906374.1"/>
    <property type="molecule type" value="Genomic_DNA"/>
</dbReference>
<keyword evidence="3" id="KW-0812">Transmembrane</keyword>
<dbReference type="PANTHER" id="PTHR43536">
    <property type="entry name" value="MANNOSYLGLYCOPROTEIN ENDO-BETA-MANNOSIDASE"/>
    <property type="match status" value="1"/>
</dbReference>
<keyword evidence="3" id="KW-1133">Transmembrane helix</keyword>
<dbReference type="SUPFAM" id="SSF49303">
    <property type="entry name" value="beta-Galactosidase/glucuronidase domain"/>
    <property type="match status" value="2"/>
</dbReference>
<keyword evidence="3" id="KW-0472">Membrane</keyword>
<protein>
    <recommendedName>
        <fullName evidence="8">Glycoside hydrolase</fullName>
    </recommendedName>
</protein>
<dbReference type="Pfam" id="PF22666">
    <property type="entry name" value="Glyco_hydro_2_N2"/>
    <property type="match status" value="1"/>
</dbReference>
<comment type="caution">
    <text evidence="6">The sequence shown here is derived from an EMBL/GenBank/DDBJ whole genome shotgun (WGS) entry which is preliminary data.</text>
</comment>
<feature type="transmembrane region" description="Helical" evidence="3">
    <location>
        <begin position="12"/>
        <end position="29"/>
    </location>
</feature>
<dbReference type="SUPFAM" id="SSF51445">
    <property type="entry name" value="(Trans)glycosidases"/>
    <property type="match status" value="1"/>
</dbReference>
<feature type="domain" description="Beta-mannosidase-like galactose-binding" evidence="5">
    <location>
        <begin position="59"/>
        <end position="237"/>
    </location>
</feature>
<dbReference type="PANTHER" id="PTHR43536:SF1">
    <property type="entry name" value="MANNOSYLGLYCOPROTEIN ENDO-BETA-MANNOSIDASE"/>
    <property type="match status" value="1"/>
</dbReference>
<evidence type="ECO:0000256" key="3">
    <source>
        <dbReference type="SAM" id="Phobius"/>
    </source>
</evidence>
<dbReference type="InterPro" id="IPR006102">
    <property type="entry name" value="Ig-like_GH2"/>
</dbReference>
<dbReference type="Gene3D" id="3.20.20.80">
    <property type="entry name" value="Glycosidases"/>
    <property type="match status" value="1"/>
</dbReference>
<dbReference type="InterPro" id="IPR036156">
    <property type="entry name" value="Beta-gal/glucu_dom_sf"/>
</dbReference>
<dbReference type="InterPro" id="IPR013783">
    <property type="entry name" value="Ig-like_fold"/>
</dbReference>
<evidence type="ECO:0000259" key="5">
    <source>
        <dbReference type="Pfam" id="PF22666"/>
    </source>
</evidence>
<evidence type="ECO:0000256" key="2">
    <source>
        <dbReference type="ARBA" id="ARBA00023295"/>
    </source>
</evidence>
<dbReference type="Gene3D" id="2.60.40.10">
    <property type="entry name" value="Immunoglobulins"/>
    <property type="match status" value="2"/>
</dbReference>
<dbReference type="InterPro" id="IPR043534">
    <property type="entry name" value="EBDG/EBM"/>
</dbReference>
<evidence type="ECO:0008006" key="8">
    <source>
        <dbReference type="Google" id="ProtNLM"/>
    </source>
</evidence>
<organism evidence="6 7">
    <name type="scientific">Coccomyxa subellipsoidea</name>
    <dbReference type="NCBI Taxonomy" id="248742"/>
    <lineage>
        <taxon>Eukaryota</taxon>
        <taxon>Viridiplantae</taxon>
        <taxon>Chlorophyta</taxon>
        <taxon>core chlorophytes</taxon>
        <taxon>Trebouxiophyceae</taxon>
        <taxon>Trebouxiophyceae incertae sedis</taxon>
        <taxon>Coccomyxaceae</taxon>
        <taxon>Coccomyxa</taxon>
    </lineage>
</organism>
<accession>A0ABR2YIQ2</accession>
<keyword evidence="1" id="KW-0378">Hydrolase</keyword>
<dbReference type="Pfam" id="PF00703">
    <property type="entry name" value="Glyco_hydro_2"/>
    <property type="match status" value="1"/>
</dbReference>
<sequence>MDYLVRCSFETWSLYIFFSAVLIYFIERCKRRLQAYCRWRYSENKAADVDRKFITDGWWAVQAHPDGQQGEKFTAVVPGTVLTTLIHNGIYPDPDLGLNQSKIPDIFHAGSSFYTYWFCNTINILHYRSLRKEARARLILHGINYSARVFIDGKEVIGDAPIKGMYLRHTLDITRHLAQCSADECSIAVLVSPPDHAGCVDKGGQGGDHMIAKDVTAPFVEGWDWILPVPDRNTGIWDHVELSYTGPVALQHAYVFAERVTPEQPLSKGASICSEAGGKHADLEAGSSASYDTAVAQWTEHVCVPLGSTVHNLKTSFIEKPALWWPIHLGDQALYIIEMVLHLDGFGVSDRVLQRFGIREIESRIDQDLGGHTFNVNGHKVFIRGGNYIATDWMLRWSAQRYRDEVRMHAEMGLNMIRLWAGAACARTPFYEAFDEAGILVWQEFWITGDCNGRGATPDSPVSDQSWPLDHGLYVASAADTIWRLRCHACVALWCGGNEQVPAADLDAALRAMLPRRPLGDCAPPEPEGICSVGVPRSLDCTRAYVSGSLWSGFGQGQGDFSDGPYGIQEPAYFFDPSFYPWPFNPEVGSVGIPEAETMRAIFPDAAQAAPPEFRQLPSGLLEEVPNAAWQAHAYISYGDPGNGVRNQILLYGEASSLEEFCNLAQIANYVQYKALMEGWASGMWERFTGVLLWKTQNPWAGLRGQLYDWQLAQTGGFYGVRCACEPLHVQLNLHTMQIEAVNTSREALCGATVALQTLCTTSESTERLVSRQLPVGSAQPGSVTLVADSRVEAGQEGVTFVFLRLLSSDGALLSRNVYWIPDQQTGDFCSLRPWAARNQVALSFSGLQVTVKEDAVTTTSLHIPGAFNRPSTVITF</sequence>
<evidence type="ECO:0000256" key="1">
    <source>
        <dbReference type="ARBA" id="ARBA00022801"/>
    </source>
</evidence>
<evidence type="ECO:0000313" key="7">
    <source>
        <dbReference type="Proteomes" id="UP001491310"/>
    </source>
</evidence>
<dbReference type="Proteomes" id="UP001491310">
    <property type="component" value="Unassembled WGS sequence"/>
</dbReference>
<dbReference type="InterPro" id="IPR017853">
    <property type="entry name" value="GH"/>
</dbReference>
<dbReference type="InterPro" id="IPR008979">
    <property type="entry name" value="Galactose-bd-like_sf"/>
</dbReference>
<dbReference type="InterPro" id="IPR054593">
    <property type="entry name" value="Beta-mannosidase-like_N2"/>
</dbReference>